<dbReference type="Proteomes" id="UP000623842">
    <property type="component" value="Unassembled WGS sequence"/>
</dbReference>
<dbReference type="Pfam" id="PF06586">
    <property type="entry name" value="TraK_N"/>
    <property type="match status" value="1"/>
</dbReference>
<dbReference type="EMBL" id="BNCK01000014">
    <property type="protein sequence ID" value="GHG07070.1"/>
    <property type="molecule type" value="Genomic_DNA"/>
</dbReference>
<proteinExistence type="predicted"/>
<keyword evidence="1" id="KW-0732">Signal</keyword>
<protein>
    <recommendedName>
        <fullName evidence="2">TraK N-terminal domain-containing protein</fullName>
    </recommendedName>
</protein>
<accession>A0A919EP42</accession>
<feature type="signal peptide" evidence="1">
    <location>
        <begin position="1"/>
        <end position="20"/>
    </location>
</feature>
<dbReference type="RefSeq" id="WP_189774625.1">
    <property type="nucleotide sequence ID" value="NZ_BNCK01000014.1"/>
</dbReference>
<evidence type="ECO:0000313" key="4">
    <source>
        <dbReference type="Proteomes" id="UP000623842"/>
    </source>
</evidence>
<comment type="caution">
    <text evidence="3">The sequence shown here is derived from an EMBL/GenBank/DDBJ whole genome shotgun (WGS) entry which is preliminary data.</text>
</comment>
<evidence type="ECO:0000256" key="1">
    <source>
        <dbReference type="SAM" id="SignalP"/>
    </source>
</evidence>
<sequence length="245" mass="27141">MKSSYLNAILFLGVCFQASAQNSIVHPEVETNITLSSTNPNRFNCTDGIVNDMAFPDDFPISAKAKDGNLYVSYTKYQEANGDVKTVKKKHTLHVVCDSKVYTMIVHPIEGQGRTIRLGDPITSQLKKNSKLLREKSEDELIANLVLAAYHNDLPPNFTVSSSNKSMKNVIAGITFDEIRNISLNGVGLSLKEYIVTGEPGSLIPPKLIVEQGKYFSDRLRGVSIKPERLPENGKARLFVLENKL</sequence>
<evidence type="ECO:0000259" key="2">
    <source>
        <dbReference type="Pfam" id="PF06586"/>
    </source>
</evidence>
<evidence type="ECO:0000313" key="3">
    <source>
        <dbReference type="EMBL" id="GHG07070.1"/>
    </source>
</evidence>
<name>A0A919EP42_9GAMM</name>
<feature type="domain" description="TraK N-terminal" evidence="2">
    <location>
        <begin position="25"/>
        <end position="118"/>
    </location>
</feature>
<keyword evidence="4" id="KW-1185">Reference proteome</keyword>
<dbReference type="InterPro" id="IPR010563">
    <property type="entry name" value="TraK_N"/>
</dbReference>
<dbReference type="AlphaFoldDB" id="A0A919EP42"/>
<reference evidence="3" key="1">
    <citation type="journal article" date="2014" name="Int. J. Syst. Evol. Microbiol.">
        <title>Complete genome sequence of Corynebacterium casei LMG S-19264T (=DSM 44701T), isolated from a smear-ripened cheese.</title>
        <authorList>
            <consortium name="US DOE Joint Genome Institute (JGI-PGF)"/>
            <person name="Walter F."/>
            <person name="Albersmeier A."/>
            <person name="Kalinowski J."/>
            <person name="Ruckert C."/>
        </authorList>
    </citation>
    <scope>NUCLEOTIDE SEQUENCE</scope>
    <source>
        <strain evidence="3">KCTC 42731</strain>
    </source>
</reference>
<reference evidence="3" key="2">
    <citation type="submission" date="2020-09" db="EMBL/GenBank/DDBJ databases">
        <authorList>
            <person name="Sun Q."/>
            <person name="Kim S."/>
        </authorList>
    </citation>
    <scope>NUCLEOTIDE SEQUENCE</scope>
    <source>
        <strain evidence="3">KCTC 42731</strain>
    </source>
</reference>
<gene>
    <name evidence="3" type="ORF">GCM10017161_40880</name>
</gene>
<feature type="chain" id="PRO_5036926658" description="TraK N-terminal domain-containing protein" evidence="1">
    <location>
        <begin position="21"/>
        <end position="245"/>
    </location>
</feature>
<organism evidence="3 4">
    <name type="scientific">Thalassotalea marina</name>
    <dbReference type="NCBI Taxonomy" id="1673741"/>
    <lineage>
        <taxon>Bacteria</taxon>
        <taxon>Pseudomonadati</taxon>
        <taxon>Pseudomonadota</taxon>
        <taxon>Gammaproteobacteria</taxon>
        <taxon>Alteromonadales</taxon>
        <taxon>Colwelliaceae</taxon>
        <taxon>Thalassotalea</taxon>
    </lineage>
</organism>